<evidence type="ECO:0000256" key="1">
    <source>
        <dbReference type="ARBA" id="ARBA00004571"/>
    </source>
</evidence>
<evidence type="ECO:0000256" key="4">
    <source>
        <dbReference type="ARBA" id="ARBA00022692"/>
    </source>
</evidence>
<evidence type="ECO:0000256" key="11">
    <source>
        <dbReference type="RuleBase" id="RU003357"/>
    </source>
</evidence>
<keyword evidence="6 11" id="KW-0798">TonB box</keyword>
<dbReference type="Pfam" id="PF03797">
    <property type="entry name" value="Autotransporter"/>
    <property type="match status" value="1"/>
</dbReference>
<dbReference type="PROSITE" id="PS52016">
    <property type="entry name" value="TONB_DEPENDENT_REC_3"/>
    <property type="match status" value="1"/>
</dbReference>
<comment type="caution">
    <text evidence="14">The sequence shown here is derived from an EMBL/GenBank/DDBJ whole genome shotgun (WGS) entry which is preliminary data.</text>
</comment>
<dbReference type="Proteomes" id="UP000245702">
    <property type="component" value="Unassembled WGS sequence"/>
</dbReference>
<evidence type="ECO:0000256" key="3">
    <source>
        <dbReference type="ARBA" id="ARBA00022452"/>
    </source>
</evidence>
<dbReference type="InterPro" id="IPR036709">
    <property type="entry name" value="Autotransporte_beta_dom_sf"/>
</dbReference>
<dbReference type="InterPro" id="IPR005546">
    <property type="entry name" value="Autotransporte_beta"/>
</dbReference>
<feature type="domain" description="Autotransporter" evidence="13">
    <location>
        <begin position="381"/>
        <end position="656"/>
    </location>
</feature>
<proteinExistence type="inferred from homology"/>
<evidence type="ECO:0000256" key="10">
    <source>
        <dbReference type="PROSITE-ProRule" id="PRU01360"/>
    </source>
</evidence>
<keyword evidence="5 12" id="KW-0732">Signal</keyword>
<dbReference type="Gene3D" id="2.40.170.20">
    <property type="entry name" value="TonB-dependent receptor, beta-barrel domain"/>
    <property type="match status" value="1"/>
</dbReference>
<evidence type="ECO:0000256" key="9">
    <source>
        <dbReference type="ARBA" id="ARBA00023237"/>
    </source>
</evidence>
<dbReference type="InterPro" id="IPR037066">
    <property type="entry name" value="Plug_dom_sf"/>
</dbReference>
<dbReference type="EMBL" id="FCOW01000019">
    <property type="protein sequence ID" value="CVK20469.1"/>
    <property type="molecule type" value="Genomic_DNA"/>
</dbReference>
<evidence type="ECO:0000256" key="8">
    <source>
        <dbReference type="ARBA" id="ARBA00023170"/>
    </source>
</evidence>
<evidence type="ECO:0000256" key="5">
    <source>
        <dbReference type="ARBA" id="ARBA00022729"/>
    </source>
</evidence>
<evidence type="ECO:0000313" key="14">
    <source>
        <dbReference type="EMBL" id="CVK20469.1"/>
    </source>
</evidence>
<feature type="chain" id="PRO_5047041101" evidence="12">
    <location>
        <begin position="34"/>
        <end position="1428"/>
    </location>
</feature>
<dbReference type="Gene3D" id="2.40.128.130">
    <property type="entry name" value="Autotransporter beta-domain"/>
    <property type="match status" value="1"/>
</dbReference>
<dbReference type="Pfam" id="PF00593">
    <property type="entry name" value="TonB_dep_Rec_b-barrel"/>
    <property type="match status" value="1"/>
</dbReference>
<keyword evidence="2 10" id="KW-0813">Transport</keyword>
<keyword evidence="4 10" id="KW-0812">Transmembrane</keyword>
<keyword evidence="3 10" id="KW-1134">Transmembrane beta strand</keyword>
<evidence type="ECO:0000256" key="2">
    <source>
        <dbReference type="ARBA" id="ARBA00022448"/>
    </source>
</evidence>
<feature type="signal peptide" evidence="12">
    <location>
        <begin position="1"/>
        <end position="33"/>
    </location>
</feature>
<evidence type="ECO:0000313" key="15">
    <source>
        <dbReference type="Proteomes" id="UP000245702"/>
    </source>
</evidence>
<dbReference type="InterPro" id="IPR039426">
    <property type="entry name" value="TonB-dep_rcpt-like"/>
</dbReference>
<evidence type="ECO:0000259" key="13">
    <source>
        <dbReference type="PROSITE" id="PS51208"/>
    </source>
</evidence>
<comment type="similarity">
    <text evidence="10 11">Belongs to the TonB-dependent receptor family.</text>
</comment>
<dbReference type="SUPFAM" id="SSF56935">
    <property type="entry name" value="Porins"/>
    <property type="match status" value="1"/>
</dbReference>
<dbReference type="Gene3D" id="2.170.130.10">
    <property type="entry name" value="TonB-dependent receptor, plug domain"/>
    <property type="match status" value="1"/>
</dbReference>
<dbReference type="InterPro" id="IPR006315">
    <property type="entry name" value="OM_autotransptr_brl_dom"/>
</dbReference>
<protein>
    <submittedName>
        <fullName evidence="14">Pertactin autotransporter</fullName>
    </submittedName>
</protein>
<keyword evidence="9 10" id="KW-0998">Cell outer membrane</keyword>
<dbReference type="SUPFAM" id="SSF103515">
    <property type="entry name" value="Autotransporter"/>
    <property type="match status" value="1"/>
</dbReference>
<keyword evidence="15" id="KW-1185">Reference proteome</keyword>
<dbReference type="SMART" id="SM00869">
    <property type="entry name" value="Autotransporter"/>
    <property type="match status" value="1"/>
</dbReference>
<name>A0ABM9W5R8_9FIRM</name>
<dbReference type="NCBIfam" id="TIGR01414">
    <property type="entry name" value="autotrans_barl"/>
    <property type="match status" value="1"/>
</dbReference>
<gene>
    <name evidence="14" type="primary">prn_2</name>
    <name evidence="14" type="ORF">SSPH_03137</name>
</gene>
<dbReference type="PROSITE" id="PS51208">
    <property type="entry name" value="AUTOTRANSPORTER"/>
    <property type="match status" value="1"/>
</dbReference>
<evidence type="ECO:0000256" key="6">
    <source>
        <dbReference type="ARBA" id="ARBA00023077"/>
    </source>
</evidence>
<dbReference type="InterPro" id="IPR000531">
    <property type="entry name" value="Beta-barrel_TonB"/>
</dbReference>
<sequence>MQYKRKSAGKQHRRKQRLLALAICLALSAPVYAAPTVTPVVKQEIDTATDTTVGNAIYTDAGYEKPSGNSGRAGYYTSVTIGDGYIWRPVDIYKTTGHVDPNSAANNIAVEKLVLGNNAAIDLAYFRSTAYDPDVNVYYDTDYDTQVTSKGRSLRITNLTLNGDFTYRTSVGMSSTDHGGQASNVFVPRLVVLNNPTIARLNAEGGIRLFYQISYVNVATVEMPDGTFRPQLVDFSQNPASFVADPTKTSGSGGRYLIATFGGLTAEQAAALGETLDVVGQATLMDAPLTKYLVIPGEIEEDINPPQGGNPASGSVEYNMNGYTVTNSGLASESVMAAADNQRALLNLHRFEDNAIFGHTQDLRLANQNRAATNQLLTTPEGHAEASLWAKMSRGKYKYDSAYGRSIDQYFSNIQVGFEKERQGDFYDGKLFYGTYLGYTDAKASFLSGQSDLTGNSLGAYASWQGKDGRFFDLTARISRLENSYDFTDSSGIVSRDNDYKAWNYGLNALYGYRKNLANGVYFEPQAGLSYARLGAAAFALRNGVQIRQDSQDFLTGRVGVLLGKKNQENTDYPSDVYAKVMVNHDFIGAKRSLAGFGNSTLTMEPVTHKDTWVDLSLGATKAISRKGTAYLELTKTLGGEVKTDWMVNGGLQWYWDAGPDPNRKAAADKPAAVALSVDQAAANLQQAGPPASTGLAAGQALTADSQTAQVDTANLSAATAPDVPAASAAADAPTAPAPATAGSDIRSAAAVENPAGYTFGAVLVEAPRPEWEKKLSPGTVTVVDTAKFAGEQKTLPDILQTVAGVFVQRVQGTGHYAVARVRGSTGAQVNIYIDGILVNSAAETGVDLSLIPLENVAKVEVYRGYVPARFAGAAIGGAINIVTKKPEKVGVTVKQGASSFGGYTGALETVAPLGSGTLMFNLSRDQARGDFNYQQHPRPYYQKEVDTYGAERTRQHNYYRNTSAMLKWQDDNWFAKFQYDRKNTGIPDGINSAAQIDIPELSSGYRYMITDKYRMEVGRRQSDDNLEWGWKLNYENNDKRARATSPVTKWTPAGIKYSNFDNEVYGAAVDGSWQLGNHMLEFLFKYSKETMDVNASYWGYTTVVPANSTRQWLPHYDIKNYYFQLQDNIALDRHKSLLLSPIVRAQKMEMNTFTDEENAWQYSYGVGLKKNIHDGLAVRATYGTYNKAPNFYEMFGDGSMMVEPRNAACVGGDVTWEHGNQFDLGVDWRGRALGADADMSLTYFNRHVRDLTSYFITFRGTAMYTNFGEGQIDGIEYETRFKWKNWELEQAVTYNNSKLTKQLGKYGTKESVDQPFTNIPKWETNTRLTYNFNDRKTSVIAELHYLGKVVNQYSTVNTEEAWCDPIRFVNLAVKHRFNPSVNLTVGVNDIGNEGPKQLMYQRYMNQSLNTPMPQQGRTYYATMQYTF</sequence>
<dbReference type="RefSeq" id="WP_075757518.1">
    <property type="nucleotide sequence ID" value="NZ_CP146991.1"/>
</dbReference>
<accession>A0ABM9W5R8</accession>
<dbReference type="InterPro" id="IPR036942">
    <property type="entry name" value="Beta-barrel_TonB_sf"/>
</dbReference>
<comment type="subcellular location">
    <subcellularLocation>
        <location evidence="1 10">Cell outer membrane</location>
        <topology evidence="1 10">Multi-pass membrane protein</topology>
    </subcellularLocation>
</comment>
<evidence type="ECO:0000256" key="12">
    <source>
        <dbReference type="SAM" id="SignalP"/>
    </source>
</evidence>
<keyword evidence="7 10" id="KW-0472">Membrane</keyword>
<evidence type="ECO:0000256" key="7">
    <source>
        <dbReference type="ARBA" id="ARBA00023136"/>
    </source>
</evidence>
<dbReference type="PANTHER" id="PTHR30069:SF29">
    <property type="entry name" value="HEMOGLOBIN AND HEMOGLOBIN-HAPTOGLOBIN-BINDING PROTEIN 1-RELATED"/>
    <property type="match status" value="1"/>
</dbReference>
<dbReference type="PANTHER" id="PTHR30069">
    <property type="entry name" value="TONB-DEPENDENT OUTER MEMBRANE RECEPTOR"/>
    <property type="match status" value="1"/>
</dbReference>
<dbReference type="InterPro" id="IPR012910">
    <property type="entry name" value="Plug_dom"/>
</dbReference>
<keyword evidence="8" id="KW-0675">Receptor</keyword>
<reference evidence="14 15" key="1">
    <citation type="submission" date="2016-01" db="EMBL/GenBank/DDBJ databases">
        <authorList>
            <person name="Brown R."/>
        </authorList>
    </citation>
    <scope>NUCLEOTIDE SEQUENCE [LARGE SCALE GENOMIC DNA]</scope>
    <source>
        <strain evidence="14">Sporomusa sphaeroides DSM 2875</strain>
    </source>
</reference>
<organism evidence="14 15">
    <name type="scientific">Sporomusa sphaeroides DSM 2875</name>
    <dbReference type="NCBI Taxonomy" id="1337886"/>
    <lineage>
        <taxon>Bacteria</taxon>
        <taxon>Bacillati</taxon>
        <taxon>Bacillota</taxon>
        <taxon>Negativicutes</taxon>
        <taxon>Selenomonadales</taxon>
        <taxon>Sporomusaceae</taxon>
        <taxon>Sporomusa</taxon>
    </lineage>
</organism>
<dbReference type="Pfam" id="PF07715">
    <property type="entry name" value="Plug"/>
    <property type="match status" value="1"/>
</dbReference>